<dbReference type="SUPFAM" id="SSF48576">
    <property type="entry name" value="Terpenoid synthases"/>
    <property type="match status" value="1"/>
</dbReference>
<sequence>MRAPPKTTLPHLGDLPGLNTTSLSNLSLPQKQSILSATSKICQQLMQDLGVKWKAQPIDSALHAGLTYTERVYEGGDFETKCSMVKYVTVAIYLDDLIDKDANMAKEAESFLVKMLSSPPETTPKNLNYYEAWLNQYRLASLELAKHMSDPLEQDQQGSLVPHGWPIWLRERSAVAETFAITSFRAPYGIDIPTWVWVTAISELRTIILSINDVLSFAKELMDDDTTSSIAVLTKERRMIGMPGTAEDGGWCLRDTFEEVCGKLLVAGARINRLLRPKKTEARYAADGRAYTVEELTRRIKEGGGEQSMKALALKLWETYQRGYVAWHFQSLRYRTHELFDWVPEMM</sequence>
<proteinExistence type="predicted"/>
<dbReference type="EMBL" id="MU865482">
    <property type="protein sequence ID" value="KAK4222256.1"/>
    <property type="molecule type" value="Genomic_DNA"/>
</dbReference>
<gene>
    <name evidence="1" type="ORF">QBC38DRAFT_504187</name>
</gene>
<dbReference type="Gene3D" id="1.10.600.10">
    <property type="entry name" value="Farnesyl Diphosphate Synthase"/>
    <property type="match status" value="1"/>
</dbReference>
<dbReference type="AlphaFoldDB" id="A0AAN6YQI5"/>
<organism evidence="1 2">
    <name type="scientific">Podospora fimiseda</name>
    <dbReference type="NCBI Taxonomy" id="252190"/>
    <lineage>
        <taxon>Eukaryota</taxon>
        <taxon>Fungi</taxon>
        <taxon>Dikarya</taxon>
        <taxon>Ascomycota</taxon>
        <taxon>Pezizomycotina</taxon>
        <taxon>Sordariomycetes</taxon>
        <taxon>Sordariomycetidae</taxon>
        <taxon>Sordariales</taxon>
        <taxon>Podosporaceae</taxon>
        <taxon>Podospora</taxon>
    </lineage>
</organism>
<name>A0AAN6YQI5_9PEZI</name>
<accession>A0AAN6YQI5</accession>
<evidence type="ECO:0000313" key="2">
    <source>
        <dbReference type="Proteomes" id="UP001301958"/>
    </source>
</evidence>
<reference evidence="1" key="2">
    <citation type="submission" date="2023-05" db="EMBL/GenBank/DDBJ databases">
        <authorList>
            <consortium name="Lawrence Berkeley National Laboratory"/>
            <person name="Steindorff A."/>
            <person name="Hensen N."/>
            <person name="Bonometti L."/>
            <person name="Westerberg I."/>
            <person name="Brannstrom I.O."/>
            <person name="Guillou S."/>
            <person name="Cros-Aarteil S."/>
            <person name="Calhoun S."/>
            <person name="Haridas S."/>
            <person name="Kuo A."/>
            <person name="Mondo S."/>
            <person name="Pangilinan J."/>
            <person name="Riley R."/>
            <person name="Labutti K."/>
            <person name="Andreopoulos B."/>
            <person name="Lipzen A."/>
            <person name="Chen C."/>
            <person name="Yanf M."/>
            <person name="Daum C."/>
            <person name="Ng V."/>
            <person name="Clum A."/>
            <person name="Ohm R."/>
            <person name="Martin F."/>
            <person name="Silar P."/>
            <person name="Natvig D."/>
            <person name="Lalanne C."/>
            <person name="Gautier V."/>
            <person name="Ament-Velasquez S.L."/>
            <person name="Kruys A."/>
            <person name="Hutchinson M.I."/>
            <person name="Powell A.J."/>
            <person name="Barry K."/>
            <person name="Miller A.N."/>
            <person name="Grigoriev I.V."/>
            <person name="Debuchy R."/>
            <person name="Gladieux P."/>
            <person name="Thoren M.H."/>
            <person name="Johannesson H."/>
        </authorList>
    </citation>
    <scope>NUCLEOTIDE SEQUENCE</scope>
    <source>
        <strain evidence="1">CBS 990.96</strain>
    </source>
</reference>
<dbReference type="Proteomes" id="UP001301958">
    <property type="component" value="Unassembled WGS sequence"/>
</dbReference>
<keyword evidence="2" id="KW-1185">Reference proteome</keyword>
<dbReference type="InterPro" id="IPR008949">
    <property type="entry name" value="Isoprenoid_synthase_dom_sf"/>
</dbReference>
<protein>
    <submittedName>
        <fullName evidence="1">Isoprenoid synthase domain-containing protein</fullName>
    </submittedName>
</protein>
<evidence type="ECO:0000313" key="1">
    <source>
        <dbReference type="EMBL" id="KAK4222256.1"/>
    </source>
</evidence>
<comment type="caution">
    <text evidence="1">The sequence shown here is derived from an EMBL/GenBank/DDBJ whole genome shotgun (WGS) entry which is preliminary data.</text>
</comment>
<reference evidence="1" key="1">
    <citation type="journal article" date="2023" name="Mol. Phylogenet. Evol.">
        <title>Genome-scale phylogeny and comparative genomics of the fungal order Sordariales.</title>
        <authorList>
            <person name="Hensen N."/>
            <person name="Bonometti L."/>
            <person name="Westerberg I."/>
            <person name="Brannstrom I.O."/>
            <person name="Guillou S."/>
            <person name="Cros-Aarteil S."/>
            <person name="Calhoun S."/>
            <person name="Haridas S."/>
            <person name="Kuo A."/>
            <person name="Mondo S."/>
            <person name="Pangilinan J."/>
            <person name="Riley R."/>
            <person name="LaButti K."/>
            <person name="Andreopoulos B."/>
            <person name="Lipzen A."/>
            <person name="Chen C."/>
            <person name="Yan M."/>
            <person name="Daum C."/>
            <person name="Ng V."/>
            <person name="Clum A."/>
            <person name="Steindorff A."/>
            <person name="Ohm R.A."/>
            <person name="Martin F."/>
            <person name="Silar P."/>
            <person name="Natvig D.O."/>
            <person name="Lalanne C."/>
            <person name="Gautier V."/>
            <person name="Ament-Velasquez S.L."/>
            <person name="Kruys A."/>
            <person name="Hutchinson M.I."/>
            <person name="Powell A.J."/>
            <person name="Barry K."/>
            <person name="Miller A.N."/>
            <person name="Grigoriev I.V."/>
            <person name="Debuchy R."/>
            <person name="Gladieux P."/>
            <person name="Hiltunen Thoren M."/>
            <person name="Johannesson H."/>
        </authorList>
    </citation>
    <scope>NUCLEOTIDE SEQUENCE</scope>
    <source>
        <strain evidence="1">CBS 990.96</strain>
    </source>
</reference>